<accession>A0ACA9KID9</accession>
<organism evidence="1 2">
    <name type="scientific">Acaulospora colombiana</name>
    <dbReference type="NCBI Taxonomy" id="27376"/>
    <lineage>
        <taxon>Eukaryota</taxon>
        <taxon>Fungi</taxon>
        <taxon>Fungi incertae sedis</taxon>
        <taxon>Mucoromycota</taxon>
        <taxon>Glomeromycotina</taxon>
        <taxon>Glomeromycetes</taxon>
        <taxon>Diversisporales</taxon>
        <taxon>Acaulosporaceae</taxon>
        <taxon>Acaulospora</taxon>
    </lineage>
</organism>
<name>A0ACA9KID9_9GLOM</name>
<dbReference type="EMBL" id="CAJVPT010002016">
    <property type="protein sequence ID" value="CAG8473389.1"/>
    <property type="molecule type" value="Genomic_DNA"/>
</dbReference>
<dbReference type="Proteomes" id="UP000789525">
    <property type="component" value="Unassembled WGS sequence"/>
</dbReference>
<evidence type="ECO:0000313" key="1">
    <source>
        <dbReference type="EMBL" id="CAG8473389.1"/>
    </source>
</evidence>
<gene>
    <name evidence="1" type="ORF">ACOLOM_LOCUS1690</name>
</gene>
<keyword evidence="2" id="KW-1185">Reference proteome</keyword>
<reference evidence="1" key="1">
    <citation type="submission" date="2021-06" db="EMBL/GenBank/DDBJ databases">
        <authorList>
            <person name="Kallberg Y."/>
            <person name="Tangrot J."/>
            <person name="Rosling A."/>
        </authorList>
    </citation>
    <scope>NUCLEOTIDE SEQUENCE</scope>
    <source>
        <strain evidence="1">CL356</strain>
    </source>
</reference>
<sequence>MNYEPPKVTPVEVTIDEVKRFFVNYILSDQLGQIANAHLAKADMAPNGAFHGQCIRLAQLHSEAVDFPKTGIPAEFPLGLRAERFPDFMEKVDKPTYESQKILGKLYRSIVVDEFDPYTDISFDERLRVDGFEQYLEDARATKREYDAELRGLMNQFGVSSEYEVSSGFIVKPTVKIERKKPREVQKSVADNIAVIKRQYKKKFEREFYGDGNVIPPEKEKSMEAKAFAWYYVSYHPNEMNDDDPSERMISFPWTNWEILTKIAIKNSNKNRSFADSYSHEKPTKSFSYWRENFIMEEEKTYKSNHGTRDIHDVDDGMNYLRESLRNSHTRS</sequence>
<proteinExistence type="predicted"/>
<comment type="caution">
    <text evidence="1">The sequence shown here is derived from an EMBL/GenBank/DDBJ whole genome shotgun (WGS) entry which is preliminary data.</text>
</comment>
<evidence type="ECO:0000313" key="2">
    <source>
        <dbReference type="Proteomes" id="UP000789525"/>
    </source>
</evidence>
<protein>
    <submittedName>
        <fullName evidence="1">2339_t:CDS:1</fullName>
    </submittedName>
</protein>